<dbReference type="Proteomes" id="UP000076502">
    <property type="component" value="Unassembled WGS sequence"/>
</dbReference>
<dbReference type="AlphaFoldDB" id="A0A154P468"/>
<dbReference type="EMBL" id="KQ434804">
    <property type="protein sequence ID" value="KZC06018.1"/>
    <property type="molecule type" value="Genomic_DNA"/>
</dbReference>
<evidence type="ECO:0000313" key="2">
    <source>
        <dbReference type="EMBL" id="KZC06018.1"/>
    </source>
</evidence>
<reference evidence="2 3" key="1">
    <citation type="submission" date="2015-07" db="EMBL/GenBank/DDBJ databases">
        <title>The genome of Dufourea novaeangliae.</title>
        <authorList>
            <person name="Pan H."/>
            <person name="Kapheim K."/>
        </authorList>
    </citation>
    <scope>NUCLEOTIDE SEQUENCE [LARGE SCALE GENOMIC DNA]</scope>
    <source>
        <strain evidence="2">0120121106</strain>
        <tissue evidence="2">Whole body</tissue>
    </source>
</reference>
<evidence type="ECO:0000256" key="1">
    <source>
        <dbReference type="SAM" id="SignalP"/>
    </source>
</evidence>
<keyword evidence="1" id="KW-0732">Signal</keyword>
<evidence type="ECO:0008006" key="4">
    <source>
        <dbReference type="Google" id="ProtNLM"/>
    </source>
</evidence>
<proteinExistence type="predicted"/>
<organism evidence="2 3">
    <name type="scientific">Dufourea novaeangliae</name>
    <name type="common">Sweat bee</name>
    <dbReference type="NCBI Taxonomy" id="178035"/>
    <lineage>
        <taxon>Eukaryota</taxon>
        <taxon>Metazoa</taxon>
        <taxon>Ecdysozoa</taxon>
        <taxon>Arthropoda</taxon>
        <taxon>Hexapoda</taxon>
        <taxon>Insecta</taxon>
        <taxon>Pterygota</taxon>
        <taxon>Neoptera</taxon>
        <taxon>Endopterygota</taxon>
        <taxon>Hymenoptera</taxon>
        <taxon>Apocrita</taxon>
        <taxon>Aculeata</taxon>
        <taxon>Apoidea</taxon>
        <taxon>Anthophila</taxon>
        <taxon>Halictidae</taxon>
        <taxon>Rophitinae</taxon>
        <taxon>Dufourea</taxon>
    </lineage>
</organism>
<name>A0A154P468_DUFNO</name>
<feature type="signal peptide" evidence="1">
    <location>
        <begin position="1"/>
        <end position="24"/>
    </location>
</feature>
<gene>
    <name evidence="2" type="ORF">WN55_07104</name>
</gene>
<keyword evidence="3" id="KW-1185">Reference proteome</keyword>
<accession>A0A154P468</accession>
<sequence>MRLTVAIIIFAVSILCIHTSPTIGMNLYPKSGTIYFPDQEEYIKLSMNCPGNTILWPGNRRCYREGEQGPCNIGRVLAFDWKLLKPYCKDTGL</sequence>
<feature type="chain" id="PRO_5007599231" description="DUF4789 domain-containing protein" evidence="1">
    <location>
        <begin position="25"/>
        <end position="93"/>
    </location>
</feature>
<protein>
    <recommendedName>
        <fullName evidence="4">DUF4789 domain-containing protein</fullName>
    </recommendedName>
</protein>
<evidence type="ECO:0000313" key="3">
    <source>
        <dbReference type="Proteomes" id="UP000076502"/>
    </source>
</evidence>